<reference evidence="1" key="1">
    <citation type="submission" date="2009-10" db="EMBL/GenBank/DDBJ databases">
        <title>The genome sequence of Streptomyces sviceus strain ATCC 29083.</title>
        <authorList>
            <consortium name="The Broad Institute Genome Sequencing Platform"/>
            <consortium name="Broad Institute Microbial Sequencing Center"/>
            <person name="Fischbach M."/>
            <person name="Godfrey P."/>
            <person name="Ward D."/>
            <person name="Young S."/>
            <person name="Zeng Q."/>
            <person name="Koehrsen M."/>
            <person name="Alvarado L."/>
            <person name="Berlin A.M."/>
            <person name="Bochicchio J."/>
            <person name="Borenstein D."/>
            <person name="Chapman S.B."/>
            <person name="Chen Z."/>
            <person name="Engels R."/>
            <person name="Freedman E."/>
            <person name="Gellesch M."/>
            <person name="Goldberg J."/>
            <person name="Griggs A."/>
            <person name="Gujja S."/>
            <person name="Heilman E.R."/>
            <person name="Heiman D.I."/>
            <person name="Hepburn T.A."/>
            <person name="Howarth C."/>
            <person name="Jen D."/>
            <person name="Larson L."/>
            <person name="Lewis B."/>
            <person name="Mehta T."/>
            <person name="Park D."/>
            <person name="Pearson M."/>
            <person name="Richards J."/>
            <person name="Roberts A."/>
            <person name="Saif S."/>
            <person name="Shea T.D."/>
            <person name="Shenoy N."/>
            <person name="Sisk P."/>
            <person name="Stolte C."/>
            <person name="Sykes S.N."/>
            <person name="Thomson T."/>
            <person name="Walk T."/>
            <person name="White J."/>
            <person name="Yandava C."/>
            <person name="Straight P."/>
            <person name="Clardy J."/>
            <person name="Hung D."/>
            <person name="Kolter R."/>
            <person name="Mekalanos J."/>
            <person name="Walker S."/>
            <person name="Walsh C.T."/>
            <person name="Wieland-Brown L.C."/>
            <person name="Haas B."/>
            <person name="Nusbaum C."/>
            <person name="Birren B."/>
        </authorList>
    </citation>
    <scope>NUCLEOTIDE SEQUENCE [LARGE SCALE GENOMIC DNA]</scope>
    <source>
        <strain evidence="1">ATCC 29083</strain>
    </source>
</reference>
<sequence length="365" mass="40139">MVRFQGFGGSGVRGSVVTGRYDAVRAVEVPPNLGAIADLTPVRDQERPAWLALGEDGTISRWDVTTGDHEAVGTTTVWAEPDPEPWNDREIRRRLHASHDGDFCAVVNDYGRFGEVIDLRTGEVTLALENEGHHSDTVPFSLAFGRSHGRCVVIHRTDWNRLDVSDAETGALLTDRSFLSPAEEDGLPEHHLDYFHGALYVSPDGKRILDDGWIWHPVGVPSVWDLDPWIEGNVWESEDGPSRVDVCGREYYWDHAMTWIDSARVAIGGIGDDDLAMRPGARIFDTSRTGERGMAVELLTFEGPAGRFFSDGTRLFSSGDTGLSTWDPAEGNLLGAVPGFSPTHHHPSTGQFLELADGVVRLWTA</sequence>
<dbReference type="eggNOG" id="ENOG5032U0A">
    <property type="taxonomic scope" value="Bacteria"/>
</dbReference>
<dbReference type="SUPFAM" id="SSF50969">
    <property type="entry name" value="YVTN repeat-like/Quinoprotein amine dehydrogenase"/>
    <property type="match status" value="1"/>
</dbReference>
<dbReference type="AlphaFoldDB" id="B5HP73"/>
<dbReference type="InterPro" id="IPR011044">
    <property type="entry name" value="Quino_amine_DH_bsu"/>
</dbReference>
<evidence type="ECO:0000313" key="1">
    <source>
        <dbReference type="EMBL" id="EDY54649.2"/>
    </source>
</evidence>
<gene>
    <name evidence="1" type="ORF">SSEG_01229</name>
</gene>
<organism evidence="1 2">
    <name type="scientific">Streptomyces sviceus (strain ATCC 29083 / DSM 924 / JCM 4929 / NBRC 13980 / NCIMB 11184 / NRRL 5439 / UC 5370)</name>
    <dbReference type="NCBI Taxonomy" id="463191"/>
    <lineage>
        <taxon>Bacteria</taxon>
        <taxon>Bacillati</taxon>
        <taxon>Actinomycetota</taxon>
        <taxon>Actinomycetes</taxon>
        <taxon>Kitasatosporales</taxon>
        <taxon>Streptomycetaceae</taxon>
        <taxon>Streptomyces</taxon>
    </lineage>
</organism>
<proteinExistence type="predicted"/>
<dbReference type="HOGENOM" id="CLU_052640_0_0_11"/>
<keyword evidence="2" id="KW-1185">Reference proteome</keyword>
<dbReference type="EMBL" id="CM000951">
    <property type="protein sequence ID" value="EDY54649.2"/>
    <property type="molecule type" value="Genomic_DNA"/>
</dbReference>
<evidence type="ECO:0000313" key="2">
    <source>
        <dbReference type="Proteomes" id="UP000002785"/>
    </source>
</evidence>
<accession>B5HP73</accession>
<dbReference type="Proteomes" id="UP000002785">
    <property type="component" value="Chromosome"/>
</dbReference>
<dbReference type="Gene3D" id="2.130.10.10">
    <property type="entry name" value="YVTN repeat-like/Quinoprotein amine dehydrogenase"/>
    <property type="match status" value="1"/>
</dbReference>
<dbReference type="InterPro" id="IPR015943">
    <property type="entry name" value="WD40/YVTN_repeat-like_dom_sf"/>
</dbReference>
<protein>
    <submittedName>
        <fullName evidence="1">Uncharacterized protein</fullName>
    </submittedName>
</protein>
<name>B5HP73_STRX2</name>